<comment type="catalytic activity">
    <reaction evidence="1 3">
        <text>Thiol-dependent hydrolysis of ester, thioester, amide, peptide and isopeptide bonds formed by the C-terminal Gly of ubiquitin (a 76-residue protein attached to proteins as an intracellular targeting signal).</text>
        <dbReference type="EC" id="3.4.19.12"/>
    </reaction>
</comment>
<dbReference type="Gene3D" id="3.90.70.80">
    <property type="match status" value="1"/>
</dbReference>
<keyword evidence="3" id="KW-0833">Ubl conjugation pathway</keyword>
<comment type="function">
    <text evidence="3">Hydrolase that can remove conjugated ubiquitin from proteins and may therefore play an important regulatory role at the level of protein turnover by preventing degradation.</text>
</comment>
<comment type="caution">
    <text evidence="4">The sequence shown here is derived from an EMBL/GenBank/DDBJ whole genome shotgun (WGS) entry which is preliminary data.</text>
</comment>
<dbReference type="PANTHER" id="PTHR13312">
    <property type="entry name" value="HIV-INDUCED PROTEIN-7-LIKE PROTEASE"/>
    <property type="match status" value="1"/>
</dbReference>
<dbReference type="EMBL" id="CAUYUJ010020688">
    <property type="protein sequence ID" value="CAK0899877.1"/>
    <property type="molecule type" value="Genomic_DNA"/>
</dbReference>
<sequence>MESTERWREPAAAPVPESDMPVVLRRAVPNDHSCLFYAVAYVAEGYEALREGAAKARELRDLCAADALSDPDPDTRALMLGCSSADEYADWIRDETHWGGENEILTLARHYGVE</sequence>
<name>A0ABN9XNK9_9DINO</name>
<comment type="subcellular location">
    <subcellularLocation>
        <location evidence="3">Cytoplasm</location>
    </subcellularLocation>
</comment>
<evidence type="ECO:0000256" key="1">
    <source>
        <dbReference type="ARBA" id="ARBA00000707"/>
    </source>
</evidence>
<dbReference type="EC" id="3.4.19.12" evidence="3"/>
<feature type="non-terminal residue" evidence="4">
    <location>
        <position position="114"/>
    </location>
</feature>
<keyword evidence="3" id="KW-0963">Cytoplasm</keyword>
<keyword evidence="2 3" id="KW-0378">Hydrolase</keyword>
<evidence type="ECO:0000313" key="4">
    <source>
        <dbReference type="EMBL" id="CAK0899877.1"/>
    </source>
</evidence>
<gene>
    <name evidence="4" type="ORF">PCOR1329_LOCUS77308</name>
</gene>
<evidence type="ECO:0000313" key="5">
    <source>
        <dbReference type="Proteomes" id="UP001189429"/>
    </source>
</evidence>
<protein>
    <recommendedName>
        <fullName evidence="3">Ubiquitin thioesterase OTU</fullName>
        <ecNumber evidence="3">3.4.19.12</ecNumber>
    </recommendedName>
</protein>
<dbReference type="Proteomes" id="UP001189429">
    <property type="component" value="Unassembled WGS sequence"/>
</dbReference>
<evidence type="ECO:0000256" key="3">
    <source>
        <dbReference type="RuleBase" id="RU367104"/>
    </source>
</evidence>
<accession>A0ABN9XNK9</accession>
<keyword evidence="3" id="KW-0788">Thiol protease</keyword>
<proteinExistence type="predicted"/>
<dbReference type="PANTHER" id="PTHR13312:SF0">
    <property type="entry name" value="UBIQUITIN THIOESTERASE OTU1"/>
    <property type="match status" value="1"/>
</dbReference>
<keyword evidence="3" id="KW-0645">Protease</keyword>
<reference evidence="4" key="1">
    <citation type="submission" date="2023-10" db="EMBL/GenBank/DDBJ databases">
        <authorList>
            <person name="Chen Y."/>
            <person name="Shah S."/>
            <person name="Dougan E. K."/>
            <person name="Thang M."/>
            <person name="Chan C."/>
        </authorList>
    </citation>
    <scope>NUCLEOTIDE SEQUENCE [LARGE SCALE GENOMIC DNA]</scope>
</reference>
<organism evidence="4 5">
    <name type="scientific">Prorocentrum cordatum</name>
    <dbReference type="NCBI Taxonomy" id="2364126"/>
    <lineage>
        <taxon>Eukaryota</taxon>
        <taxon>Sar</taxon>
        <taxon>Alveolata</taxon>
        <taxon>Dinophyceae</taxon>
        <taxon>Prorocentrales</taxon>
        <taxon>Prorocentraceae</taxon>
        <taxon>Prorocentrum</taxon>
    </lineage>
</organism>
<evidence type="ECO:0000256" key="2">
    <source>
        <dbReference type="ARBA" id="ARBA00022801"/>
    </source>
</evidence>
<keyword evidence="5" id="KW-1185">Reference proteome</keyword>